<dbReference type="GO" id="GO:0005829">
    <property type="term" value="C:cytosol"/>
    <property type="evidence" value="ECO:0007669"/>
    <property type="project" value="TreeGrafter"/>
</dbReference>
<dbReference type="InterPro" id="IPR035959">
    <property type="entry name" value="RutC-like_sf"/>
</dbReference>
<keyword evidence="3" id="KW-1185">Reference proteome</keyword>
<accession>A0A3S2WCY6</accession>
<dbReference type="SUPFAM" id="SSF55298">
    <property type="entry name" value="YjgF-like"/>
    <property type="match status" value="1"/>
</dbReference>
<comment type="caution">
    <text evidence="2">The sequence shown here is derived from an EMBL/GenBank/DDBJ whole genome shotgun (WGS) entry which is preliminary data.</text>
</comment>
<organism evidence="2 3">
    <name type="scientific">Hwanghaeella grinnelliae</name>
    <dbReference type="NCBI Taxonomy" id="2500179"/>
    <lineage>
        <taxon>Bacteria</taxon>
        <taxon>Pseudomonadati</taxon>
        <taxon>Pseudomonadota</taxon>
        <taxon>Alphaproteobacteria</taxon>
        <taxon>Rhodospirillales</taxon>
        <taxon>Rhodospirillaceae</taxon>
        <taxon>Hwanghaeella</taxon>
    </lineage>
</organism>
<name>A0A3S2WCY6_9PROT</name>
<dbReference type="Proteomes" id="UP000287447">
    <property type="component" value="Unassembled WGS sequence"/>
</dbReference>
<dbReference type="GO" id="GO:0019239">
    <property type="term" value="F:deaminase activity"/>
    <property type="evidence" value="ECO:0007669"/>
    <property type="project" value="TreeGrafter"/>
</dbReference>
<reference evidence="3" key="1">
    <citation type="submission" date="2019-01" db="EMBL/GenBank/DDBJ databases">
        <title>Gri0909 isolated from a small marine red alga.</title>
        <authorList>
            <person name="Kim J."/>
            <person name="Jeong S.E."/>
            <person name="Jeon C.O."/>
        </authorList>
    </citation>
    <scope>NUCLEOTIDE SEQUENCE [LARGE SCALE GENOMIC DNA]</scope>
    <source>
        <strain evidence="3">Gri0909</strain>
    </source>
</reference>
<dbReference type="Pfam" id="PF01042">
    <property type="entry name" value="Ribonuc_L-PSP"/>
    <property type="match status" value="1"/>
</dbReference>
<proteinExistence type="inferred from homology"/>
<dbReference type="EMBL" id="SADE01000001">
    <property type="protein sequence ID" value="RVU39533.1"/>
    <property type="molecule type" value="Genomic_DNA"/>
</dbReference>
<dbReference type="CDD" id="cd00448">
    <property type="entry name" value="YjgF_YER057c_UK114_family"/>
    <property type="match status" value="1"/>
</dbReference>
<protein>
    <submittedName>
        <fullName evidence="2">RidA family protein</fullName>
    </submittedName>
</protein>
<evidence type="ECO:0000313" key="2">
    <source>
        <dbReference type="EMBL" id="RVU39533.1"/>
    </source>
</evidence>
<dbReference type="Gene3D" id="3.30.1330.40">
    <property type="entry name" value="RutC-like"/>
    <property type="match status" value="1"/>
</dbReference>
<evidence type="ECO:0000313" key="3">
    <source>
        <dbReference type="Proteomes" id="UP000287447"/>
    </source>
</evidence>
<sequence length="130" mass="13860">MTLTIYNPDTIAAPLARYSHAVEIPKDARALFISGQVGLTPDGAMPDSAEEQSENVWLNLKAILENAGMGLEDLVRVNAYITDARYVAAYRTGRDKVLTDGIAPASTLVVVSGLADPKMKIEVEAVAAKS</sequence>
<comment type="similarity">
    <text evidence="1">Belongs to the RutC family.</text>
</comment>
<dbReference type="AlphaFoldDB" id="A0A3S2WCY6"/>
<dbReference type="InterPro" id="IPR006175">
    <property type="entry name" value="YjgF/YER057c/UK114"/>
</dbReference>
<evidence type="ECO:0000256" key="1">
    <source>
        <dbReference type="ARBA" id="ARBA00010552"/>
    </source>
</evidence>
<dbReference type="PANTHER" id="PTHR11803">
    <property type="entry name" value="2-IMINOBUTANOATE/2-IMINOPROPANOATE DEAMINASE RIDA"/>
    <property type="match status" value="1"/>
</dbReference>
<dbReference type="RefSeq" id="WP_127764904.1">
    <property type="nucleotide sequence ID" value="NZ_SADE01000001.1"/>
</dbReference>
<gene>
    <name evidence="2" type="ORF">EOI86_09980</name>
</gene>
<dbReference type="PANTHER" id="PTHR11803:SF58">
    <property type="entry name" value="PROTEIN HMF1-RELATED"/>
    <property type="match status" value="1"/>
</dbReference>
<dbReference type="OrthoDB" id="9799840at2"/>